<evidence type="ECO:0000313" key="1">
    <source>
        <dbReference type="EMBL" id="MED6221667.1"/>
    </source>
</evidence>
<reference evidence="1 2" key="1">
    <citation type="journal article" date="2023" name="Plants (Basel)">
        <title>Bridging the Gap: Combining Genomics and Transcriptomics Approaches to Understand Stylosanthes scabra, an Orphan Legume from the Brazilian Caatinga.</title>
        <authorList>
            <person name="Ferreira-Neto J.R.C."/>
            <person name="da Silva M.D."/>
            <person name="Binneck E."/>
            <person name="de Melo N.F."/>
            <person name="da Silva R.H."/>
            <person name="de Melo A.L.T.M."/>
            <person name="Pandolfi V."/>
            <person name="Bustamante F.O."/>
            <person name="Brasileiro-Vidal A.C."/>
            <person name="Benko-Iseppon A.M."/>
        </authorList>
    </citation>
    <scope>NUCLEOTIDE SEQUENCE [LARGE SCALE GENOMIC DNA]</scope>
    <source>
        <tissue evidence="1">Leaves</tissue>
    </source>
</reference>
<organism evidence="1 2">
    <name type="scientific">Stylosanthes scabra</name>
    <dbReference type="NCBI Taxonomy" id="79078"/>
    <lineage>
        <taxon>Eukaryota</taxon>
        <taxon>Viridiplantae</taxon>
        <taxon>Streptophyta</taxon>
        <taxon>Embryophyta</taxon>
        <taxon>Tracheophyta</taxon>
        <taxon>Spermatophyta</taxon>
        <taxon>Magnoliopsida</taxon>
        <taxon>eudicotyledons</taxon>
        <taxon>Gunneridae</taxon>
        <taxon>Pentapetalae</taxon>
        <taxon>rosids</taxon>
        <taxon>fabids</taxon>
        <taxon>Fabales</taxon>
        <taxon>Fabaceae</taxon>
        <taxon>Papilionoideae</taxon>
        <taxon>50 kb inversion clade</taxon>
        <taxon>dalbergioids sensu lato</taxon>
        <taxon>Dalbergieae</taxon>
        <taxon>Pterocarpus clade</taxon>
        <taxon>Stylosanthes</taxon>
    </lineage>
</organism>
<proteinExistence type="predicted"/>
<protein>
    <submittedName>
        <fullName evidence="1">Uncharacterized protein</fullName>
    </submittedName>
</protein>
<gene>
    <name evidence="1" type="ORF">PIB30_056972</name>
</gene>
<accession>A0ABU6ZI66</accession>
<name>A0ABU6ZI66_9FABA</name>
<evidence type="ECO:0000313" key="2">
    <source>
        <dbReference type="Proteomes" id="UP001341840"/>
    </source>
</evidence>
<feature type="non-terminal residue" evidence="1">
    <location>
        <position position="54"/>
    </location>
</feature>
<keyword evidence="2" id="KW-1185">Reference proteome</keyword>
<sequence>MKNFTSRRRLPKTCLNLYSIVQKFEEILRSYLDCFNAECTQIEGLQLQTALMAL</sequence>
<dbReference type="EMBL" id="JASCZI010272321">
    <property type="protein sequence ID" value="MED6221667.1"/>
    <property type="molecule type" value="Genomic_DNA"/>
</dbReference>
<dbReference type="Proteomes" id="UP001341840">
    <property type="component" value="Unassembled WGS sequence"/>
</dbReference>
<comment type="caution">
    <text evidence="1">The sequence shown here is derived from an EMBL/GenBank/DDBJ whole genome shotgun (WGS) entry which is preliminary data.</text>
</comment>